<protein>
    <recommendedName>
        <fullName evidence="1">G domain-containing protein</fullName>
    </recommendedName>
</protein>
<name>A0A9P3HI65_9FUNG</name>
<dbReference type="EMBL" id="BQFW01000013">
    <property type="protein sequence ID" value="GJJ77056.1"/>
    <property type="molecule type" value="Genomic_DNA"/>
</dbReference>
<evidence type="ECO:0000313" key="3">
    <source>
        <dbReference type="Proteomes" id="UP000827284"/>
    </source>
</evidence>
<evidence type="ECO:0000259" key="1">
    <source>
        <dbReference type="Pfam" id="PF01926"/>
    </source>
</evidence>
<keyword evidence="3" id="KW-1185">Reference proteome</keyword>
<proteinExistence type="predicted"/>
<dbReference type="InterPro" id="IPR006073">
    <property type="entry name" value="GTP-bd"/>
</dbReference>
<dbReference type="Gene3D" id="3.40.50.300">
    <property type="entry name" value="P-loop containing nucleotide triphosphate hydrolases"/>
    <property type="match status" value="1"/>
</dbReference>
<dbReference type="Pfam" id="PF01926">
    <property type="entry name" value="MMR_HSR1"/>
    <property type="match status" value="1"/>
</dbReference>
<dbReference type="AlphaFoldDB" id="A0A9P3HI65"/>
<dbReference type="InterPro" id="IPR027417">
    <property type="entry name" value="P-loop_NTPase"/>
</dbReference>
<sequence length="228" mass="25562">MRSLIDGKTAILLIGNPGVGKSSILNTLGGNFLSGYSCTSGLTTYVSKQDVIIDQKPYRLVDMPGIYDSAKEGSSSGDSVTDNHLKMLREALNDGHAYVIFFVISPRNGRVDPSDLAMMQLVLEKMDNGPTVGLIITQIKARDLIHIQSPTYFSRIIQIMKNNNADLRFLTSRGPLVLRDHDEGFSDDDRYHIRSYITKFTPRQVQIRNMIATALRMLLKLLKMIIFH</sequence>
<dbReference type="CDD" id="cd00882">
    <property type="entry name" value="Ras_like_GTPase"/>
    <property type="match status" value="1"/>
</dbReference>
<evidence type="ECO:0000313" key="2">
    <source>
        <dbReference type="EMBL" id="GJJ77056.1"/>
    </source>
</evidence>
<dbReference type="OrthoDB" id="8954335at2759"/>
<reference evidence="2" key="1">
    <citation type="submission" date="2021-11" db="EMBL/GenBank/DDBJ databases">
        <authorList>
            <person name="Herlambang A."/>
            <person name="Guo Y."/>
            <person name="Takashima Y."/>
            <person name="Nishizawa T."/>
        </authorList>
    </citation>
    <scope>NUCLEOTIDE SEQUENCE</scope>
    <source>
        <strain evidence="2">E1425</strain>
    </source>
</reference>
<accession>A0A9P3HI65</accession>
<feature type="domain" description="G" evidence="1">
    <location>
        <begin position="11"/>
        <end position="124"/>
    </location>
</feature>
<dbReference type="PRINTS" id="PR00326">
    <property type="entry name" value="GTP1OBG"/>
</dbReference>
<dbReference type="GO" id="GO:0005525">
    <property type="term" value="F:GTP binding"/>
    <property type="evidence" value="ECO:0007669"/>
    <property type="project" value="InterPro"/>
</dbReference>
<dbReference type="Proteomes" id="UP000827284">
    <property type="component" value="Unassembled WGS sequence"/>
</dbReference>
<gene>
    <name evidence="2" type="ORF">EMPS_09415</name>
</gene>
<dbReference type="SUPFAM" id="SSF52540">
    <property type="entry name" value="P-loop containing nucleoside triphosphate hydrolases"/>
    <property type="match status" value="1"/>
</dbReference>
<reference evidence="2" key="2">
    <citation type="journal article" date="2022" name="Microbiol. Resour. Announc.">
        <title>Whole-Genome Sequence of Entomortierella parvispora E1425, a Mucoromycotan Fungus Associated with Burkholderiaceae-Related Endosymbiotic Bacteria.</title>
        <authorList>
            <person name="Herlambang A."/>
            <person name="Guo Y."/>
            <person name="Takashima Y."/>
            <person name="Narisawa K."/>
            <person name="Ohta H."/>
            <person name="Nishizawa T."/>
        </authorList>
    </citation>
    <scope>NUCLEOTIDE SEQUENCE</scope>
    <source>
        <strain evidence="2">E1425</strain>
    </source>
</reference>
<comment type="caution">
    <text evidence="2">The sequence shown here is derived from an EMBL/GenBank/DDBJ whole genome shotgun (WGS) entry which is preliminary data.</text>
</comment>
<organism evidence="2 3">
    <name type="scientific">Entomortierella parvispora</name>
    <dbReference type="NCBI Taxonomy" id="205924"/>
    <lineage>
        <taxon>Eukaryota</taxon>
        <taxon>Fungi</taxon>
        <taxon>Fungi incertae sedis</taxon>
        <taxon>Mucoromycota</taxon>
        <taxon>Mortierellomycotina</taxon>
        <taxon>Mortierellomycetes</taxon>
        <taxon>Mortierellales</taxon>
        <taxon>Mortierellaceae</taxon>
        <taxon>Entomortierella</taxon>
    </lineage>
</organism>